<dbReference type="SUPFAM" id="SSF48403">
    <property type="entry name" value="Ankyrin repeat"/>
    <property type="match status" value="1"/>
</dbReference>
<keyword evidence="1" id="KW-0677">Repeat</keyword>
<dbReference type="PROSITE" id="PS50088">
    <property type="entry name" value="ANK_REPEAT"/>
    <property type="match status" value="5"/>
</dbReference>
<evidence type="ECO:0000313" key="5">
    <source>
        <dbReference type="RefSeq" id="XP_022442223.1"/>
    </source>
</evidence>
<accession>A0A2Y9PHU0</accession>
<feature type="repeat" description="ANK" evidence="3">
    <location>
        <begin position="139"/>
        <end position="171"/>
    </location>
</feature>
<dbReference type="RefSeq" id="XP_022442231.1">
    <property type="nucleotide sequence ID" value="XM_022586523.1"/>
</dbReference>
<gene>
    <name evidence="5 6" type="primary">ASB4</name>
</gene>
<feature type="repeat" description="ANK" evidence="3">
    <location>
        <begin position="251"/>
        <end position="283"/>
    </location>
</feature>
<organism evidence="4 5">
    <name type="scientific">Delphinapterus leucas</name>
    <name type="common">Beluga whale</name>
    <dbReference type="NCBI Taxonomy" id="9749"/>
    <lineage>
        <taxon>Eukaryota</taxon>
        <taxon>Metazoa</taxon>
        <taxon>Chordata</taxon>
        <taxon>Craniata</taxon>
        <taxon>Vertebrata</taxon>
        <taxon>Euteleostomi</taxon>
        <taxon>Mammalia</taxon>
        <taxon>Eutheria</taxon>
        <taxon>Laurasiatheria</taxon>
        <taxon>Artiodactyla</taxon>
        <taxon>Whippomorpha</taxon>
        <taxon>Cetacea</taxon>
        <taxon>Odontoceti</taxon>
        <taxon>Monodontidae</taxon>
        <taxon>Delphinapterus</taxon>
    </lineage>
</organism>
<dbReference type="PANTHER" id="PTHR24166">
    <property type="entry name" value="ROLLING PEBBLES, ISOFORM B"/>
    <property type="match status" value="1"/>
</dbReference>
<name>A0A2Y9PHU0_DELLE</name>
<dbReference type="CTD" id="51666"/>
<keyword evidence="4" id="KW-1185">Reference proteome</keyword>
<dbReference type="InterPro" id="IPR036770">
    <property type="entry name" value="Ankyrin_rpt-contain_sf"/>
</dbReference>
<dbReference type="InterPro" id="IPR002110">
    <property type="entry name" value="Ankyrin_rpt"/>
</dbReference>
<feature type="repeat" description="ANK" evidence="3">
    <location>
        <begin position="106"/>
        <end position="138"/>
    </location>
</feature>
<dbReference type="RefSeq" id="XP_022442223.1">
    <property type="nucleotide sequence ID" value="XM_022586515.2"/>
</dbReference>
<sequence length="472" mass="53866">MRKLKTRGGEKTCLREYTDLLKIPCLPLHRQEDSKALQRLHQQLLSHFLFAVWTDIAAVVTDGYWLPSYKLKSSWATGLHLSVLFGHVECLLVLLDHNATINCRPNGKTPLHVACEMANLDCVKILCDRGAKLNCYSLSGHTALHFCTTPSSILCAKQLVWRGANVNMKTNNQDEETPLHTAAHFGLPELVAFYVEHGAIVDSVNAHMETPLAIATYWALRFKEQEFSREHHLICRMLLDYKAEVNARDDDFKTPLHKAAWNCDHVLMHMMLEAGAEANLMDINGCAAIQYVLKVTSVRPAAQPEICYQLLLNHGAARIYPPQFHKVIQACHSCPKAIEVVVNAYEHIRWNVKWKRAIPDDDLERYWDFYHSLFTVCSNSPRTLMHLSRCAIRRTLHSRCHRGPGRTTFMGCMSRTPFPWLLGGFSGKTSRRLKSRRRQRWGHFQAPSLLSLLLMVAEFLPQGHSSCYEPFS</sequence>
<evidence type="ECO:0000256" key="3">
    <source>
        <dbReference type="PROSITE-ProRule" id="PRU00023"/>
    </source>
</evidence>
<dbReference type="PANTHER" id="PTHR24166:SF48">
    <property type="entry name" value="PROTEIN VAPYRIN"/>
    <property type="match status" value="1"/>
</dbReference>
<protein>
    <submittedName>
        <fullName evidence="5 6">Ankyrin repeat and SOCS box protein 4 isoform X1</fullName>
    </submittedName>
</protein>
<dbReference type="GeneID" id="111181291"/>
<evidence type="ECO:0000313" key="6">
    <source>
        <dbReference type="RefSeq" id="XP_022442231.1"/>
    </source>
</evidence>
<evidence type="ECO:0000256" key="1">
    <source>
        <dbReference type="ARBA" id="ARBA00022737"/>
    </source>
</evidence>
<dbReference type="SMART" id="SM00248">
    <property type="entry name" value="ANK"/>
    <property type="match status" value="6"/>
</dbReference>
<evidence type="ECO:0000313" key="4">
    <source>
        <dbReference type="Proteomes" id="UP000248483"/>
    </source>
</evidence>
<dbReference type="PROSITE" id="PS50297">
    <property type="entry name" value="ANK_REP_REGION"/>
    <property type="match status" value="3"/>
</dbReference>
<dbReference type="STRING" id="9749.A0A2Y9PHU0"/>
<feature type="repeat" description="ANK" evidence="3">
    <location>
        <begin position="174"/>
        <end position="206"/>
    </location>
</feature>
<evidence type="ECO:0000256" key="2">
    <source>
        <dbReference type="ARBA" id="ARBA00023043"/>
    </source>
</evidence>
<reference evidence="5 6" key="1">
    <citation type="submission" date="2025-04" db="UniProtKB">
        <authorList>
            <consortium name="RefSeq"/>
        </authorList>
    </citation>
    <scope>IDENTIFICATION</scope>
    <source>
        <tissue evidence="5 6">Blood</tissue>
    </source>
</reference>
<feature type="repeat" description="ANK" evidence="3">
    <location>
        <begin position="74"/>
        <end position="106"/>
    </location>
</feature>
<dbReference type="KEGG" id="dle:111181291"/>
<dbReference type="Proteomes" id="UP000248483">
    <property type="component" value="Unplaced"/>
</dbReference>
<dbReference type="Pfam" id="PF12796">
    <property type="entry name" value="Ank_2"/>
    <property type="match status" value="2"/>
</dbReference>
<proteinExistence type="predicted"/>
<dbReference type="AlphaFoldDB" id="A0A2Y9PHU0"/>
<dbReference type="Gene3D" id="1.25.40.20">
    <property type="entry name" value="Ankyrin repeat-containing domain"/>
    <property type="match status" value="1"/>
</dbReference>
<dbReference type="FunFam" id="1.25.40.20:FF:000271">
    <property type="entry name" value="Ankyrin repeat and SOCS box containing 4"/>
    <property type="match status" value="1"/>
</dbReference>
<dbReference type="InterPro" id="IPR050889">
    <property type="entry name" value="Dendritic_Spine_Reg/Scaffold"/>
</dbReference>
<keyword evidence="2 3" id="KW-0040">ANK repeat</keyword>